<reference evidence="2" key="1">
    <citation type="journal article" date="2020" name="Nature">
        <title>Giant virus diversity and host interactions through global metagenomics.</title>
        <authorList>
            <person name="Schulz F."/>
            <person name="Roux S."/>
            <person name="Paez-Espino D."/>
            <person name="Jungbluth S."/>
            <person name="Walsh D.A."/>
            <person name="Denef V.J."/>
            <person name="McMahon K.D."/>
            <person name="Konstantinidis K.T."/>
            <person name="Eloe-Fadrosh E.A."/>
            <person name="Kyrpides N.C."/>
            <person name="Woyke T."/>
        </authorList>
    </citation>
    <scope>NUCLEOTIDE SEQUENCE</scope>
    <source>
        <strain evidence="2">GVMAG-M-3300021962-46</strain>
    </source>
</reference>
<feature type="domain" description="KilA-N" evidence="1">
    <location>
        <begin position="1"/>
        <end position="104"/>
    </location>
</feature>
<protein>
    <recommendedName>
        <fullName evidence="1">KilA-N domain-containing protein</fullName>
    </recommendedName>
</protein>
<sequence>MNSTIIVLQDPIYGYEFEFIADSLFVNVSKLCRNHHKDFEEWKKEHYEPLFLALERFAHHHQLVYYQSLIYENDLFVDPSIAFHLAYWIDYTVGISYCSILFKTIYLIHH</sequence>
<proteinExistence type="predicted"/>
<evidence type="ECO:0000313" key="2">
    <source>
        <dbReference type="EMBL" id="QHT07079.1"/>
    </source>
</evidence>
<dbReference type="InterPro" id="IPR017880">
    <property type="entry name" value="KilA_N"/>
</dbReference>
<organism evidence="2">
    <name type="scientific">viral metagenome</name>
    <dbReference type="NCBI Taxonomy" id="1070528"/>
    <lineage>
        <taxon>unclassified sequences</taxon>
        <taxon>metagenomes</taxon>
        <taxon>organismal metagenomes</taxon>
    </lineage>
</organism>
<evidence type="ECO:0000259" key="1">
    <source>
        <dbReference type="PROSITE" id="PS51301"/>
    </source>
</evidence>
<dbReference type="EMBL" id="MN739479">
    <property type="protein sequence ID" value="QHT07079.1"/>
    <property type="molecule type" value="Genomic_DNA"/>
</dbReference>
<dbReference type="AlphaFoldDB" id="A0A6C0CTR5"/>
<accession>A0A6C0CTR5</accession>
<dbReference type="PROSITE" id="PS51301">
    <property type="entry name" value="KILA_N"/>
    <property type="match status" value="1"/>
</dbReference>
<name>A0A6C0CTR5_9ZZZZ</name>